<dbReference type="InterPro" id="IPR007219">
    <property type="entry name" value="XnlR_reg_dom"/>
</dbReference>
<dbReference type="Pfam" id="PF04082">
    <property type="entry name" value="Fungal_trans"/>
    <property type="match status" value="1"/>
</dbReference>
<sequence length="678" mass="75374">MTHELVAPSRKRRRLTKACKQTSADVDSHIRPNPEIPIKLTVGSVGRTLTQEHPRDERQGEPTPYSHTAQPLGNLEKRIAAIEERLSSLQVLAAVQAEPHYNLDKFQAHKAEMQPFINEVQNARISMKNRQTSKLQDVMPDLLSTIPPRDTCDQAVGCYLRTFEQIFRILHIPSFGGEYEEFWDNPEGSPTAFVLKLALVVALGGVFLSDRTASDEIRDLARNWTYAAQWWIMGPTERAAMNLEGVQVFCLLILTREANSLGGPAAVATESLLKLAFTIGLHLDPSTFPSLPKLQAELRRRLWVTVVEITVLTSLDSTLPLSSLVGTYNPKPPANIVDEELIAASPSVGTPHALFDGTDCSLQLLLLKSLPLRIQVVQQLNNVNHDLSYEKTLELGKSLSGHCREIAAHFEKGTGLFDSGLFHRKLLDTYMRRLILFLHRPFCLHARKDPRFFVARKICLESTLITMGYAESLNLPFGPLDDFARMSIRGSGLFKGGISSDAISALSAEIVSQVEEENGSGEPASSPITASDPLVQLSRANRQPLMRRLEHIHEQLRQILALGRPSVKQLMFTSGVLAQVKAMERGEDPRDAVIEALKESYDSNPFSLETLDWFGFDFSSPVSLQDHRRGADCDAERRNTDISSAAGRSAVDRTSLRRFEALQGNVRFITQVFGGIVS</sequence>
<feature type="compositionally biased region" description="Basic and acidic residues" evidence="7">
    <location>
        <begin position="50"/>
        <end position="60"/>
    </location>
</feature>
<keyword evidence="2" id="KW-0862">Zinc</keyword>
<evidence type="ECO:0000313" key="9">
    <source>
        <dbReference type="EMBL" id="RYO80745.1"/>
    </source>
</evidence>
<evidence type="ECO:0000259" key="8">
    <source>
        <dbReference type="Pfam" id="PF04082"/>
    </source>
</evidence>
<evidence type="ECO:0000256" key="4">
    <source>
        <dbReference type="ARBA" id="ARBA00023125"/>
    </source>
</evidence>
<evidence type="ECO:0000313" key="10">
    <source>
        <dbReference type="Proteomes" id="UP000294003"/>
    </source>
</evidence>
<organism evidence="9 10">
    <name type="scientific">Monosporascus cannonballus</name>
    <dbReference type="NCBI Taxonomy" id="155416"/>
    <lineage>
        <taxon>Eukaryota</taxon>
        <taxon>Fungi</taxon>
        <taxon>Dikarya</taxon>
        <taxon>Ascomycota</taxon>
        <taxon>Pezizomycotina</taxon>
        <taxon>Sordariomycetes</taxon>
        <taxon>Xylariomycetidae</taxon>
        <taxon>Xylariales</taxon>
        <taxon>Xylariales incertae sedis</taxon>
        <taxon>Monosporascus</taxon>
    </lineage>
</organism>
<evidence type="ECO:0000256" key="5">
    <source>
        <dbReference type="ARBA" id="ARBA00023163"/>
    </source>
</evidence>
<dbReference type="Proteomes" id="UP000294003">
    <property type="component" value="Unassembled WGS sequence"/>
</dbReference>
<feature type="domain" description="Xylanolytic transcriptional activator regulatory" evidence="8">
    <location>
        <begin position="159"/>
        <end position="306"/>
    </location>
</feature>
<keyword evidence="6" id="KW-0539">Nucleus</keyword>
<keyword evidence="5" id="KW-0804">Transcription</keyword>
<keyword evidence="4" id="KW-0238">DNA-binding</keyword>
<proteinExistence type="predicted"/>
<dbReference type="PANTHER" id="PTHR31944">
    <property type="entry name" value="HEME-RESPONSIVE ZINC FINGER TRANSCRIPTION FACTOR HAP1"/>
    <property type="match status" value="1"/>
</dbReference>
<gene>
    <name evidence="9" type="ORF">DL762_007493</name>
</gene>
<protein>
    <recommendedName>
        <fullName evidence="8">Xylanolytic transcriptional activator regulatory domain-containing protein</fullName>
    </recommendedName>
</protein>
<reference evidence="9 10" key="1">
    <citation type="submission" date="2018-06" db="EMBL/GenBank/DDBJ databases">
        <title>Complete Genomes of Monosporascus.</title>
        <authorList>
            <person name="Robinson A.J."/>
            <person name="Natvig D.O."/>
        </authorList>
    </citation>
    <scope>NUCLEOTIDE SEQUENCE [LARGE SCALE GENOMIC DNA]</scope>
    <source>
        <strain evidence="9 10">CBS 609.92</strain>
    </source>
</reference>
<accession>A0ABY0GZ00</accession>
<dbReference type="CDD" id="cd12148">
    <property type="entry name" value="fungal_TF_MHR"/>
    <property type="match status" value="1"/>
</dbReference>
<feature type="region of interest" description="Disordered" evidence="7">
    <location>
        <begin position="50"/>
        <end position="72"/>
    </location>
</feature>
<evidence type="ECO:0000256" key="3">
    <source>
        <dbReference type="ARBA" id="ARBA00023015"/>
    </source>
</evidence>
<evidence type="ECO:0000256" key="6">
    <source>
        <dbReference type="ARBA" id="ARBA00023242"/>
    </source>
</evidence>
<keyword evidence="10" id="KW-1185">Reference proteome</keyword>
<evidence type="ECO:0000256" key="7">
    <source>
        <dbReference type="SAM" id="MobiDB-lite"/>
    </source>
</evidence>
<feature type="region of interest" description="Disordered" evidence="7">
    <location>
        <begin position="1"/>
        <end position="36"/>
    </location>
</feature>
<dbReference type="PANTHER" id="PTHR31944:SF129">
    <property type="entry name" value="ASPYRIDONES CLUSTER REGULATOR APDR-RELATED"/>
    <property type="match status" value="1"/>
</dbReference>
<comment type="caution">
    <text evidence="9">The sequence shown here is derived from an EMBL/GenBank/DDBJ whole genome shotgun (WGS) entry which is preliminary data.</text>
</comment>
<feature type="region of interest" description="Disordered" evidence="7">
    <location>
        <begin position="514"/>
        <end position="533"/>
    </location>
</feature>
<name>A0ABY0GZ00_9PEZI</name>
<dbReference type="InterPro" id="IPR051430">
    <property type="entry name" value="Fungal_TF_Env_Response"/>
</dbReference>
<evidence type="ECO:0000256" key="1">
    <source>
        <dbReference type="ARBA" id="ARBA00022723"/>
    </source>
</evidence>
<keyword evidence="1" id="KW-0479">Metal-binding</keyword>
<keyword evidence="3" id="KW-0805">Transcription regulation</keyword>
<dbReference type="EMBL" id="QJNS01000278">
    <property type="protein sequence ID" value="RYO80745.1"/>
    <property type="molecule type" value="Genomic_DNA"/>
</dbReference>
<evidence type="ECO:0000256" key="2">
    <source>
        <dbReference type="ARBA" id="ARBA00022833"/>
    </source>
</evidence>